<dbReference type="GO" id="GO:0097367">
    <property type="term" value="F:carbohydrate derivative binding"/>
    <property type="evidence" value="ECO:0007669"/>
    <property type="project" value="InterPro"/>
</dbReference>
<dbReference type="InterPro" id="IPR046348">
    <property type="entry name" value="SIS_dom_sf"/>
</dbReference>
<dbReference type="InterPro" id="IPR000281">
    <property type="entry name" value="HTH_RpiR"/>
</dbReference>
<reference evidence="2" key="2">
    <citation type="submission" date="2021-04" db="EMBL/GenBank/DDBJ databases">
        <authorList>
            <person name="Gilroy R."/>
        </authorList>
    </citation>
    <scope>NUCLEOTIDE SEQUENCE</scope>
    <source>
        <strain evidence="2">ChiGjej1B1-14440</strain>
    </source>
</reference>
<feature type="domain" description="HTH rpiR-type" evidence="1">
    <location>
        <begin position="22"/>
        <end position="75"/>
    </location>
</feature>
<dbReference type="Gene3D" id="1.10.10.10">
    <property type="entry name" value="Winged helix-like DNA-binding domain superfamily/Winged helix DNA-binding domain"/>
    <property type="match status" value="1"/>
</dbReference>
<gene>
    <name evidence="2" type="ORF">H9980_02025</name>
</gene>
<proteinExistence type="predicted"/>
<dbReference type="GO" id="GO:0003700">
    <property type="term" value="F:DNA-binding transcription factor activity"/>
    <property type="evidence" value="ECO:0007669"/>
    <property type="project" value="InterPro"/>
</dbReference>
<evidence type="ECO:0000313" key="3">
    <source>
        <dbReference type="Proteomes" id="UP000886724"/>
    </source>
</evidence>
<evidence type="ECO:0000313" key="2">
    <source>
        <dbReference type="EMBL" id="HIX80732.1"/>
    </source>
</evidence>
<sequence>MIIDKMNDILNSNSTNTTLGELCSYIKANIHRIPKLSIDDIAKECFISKGQISKCIRKLDYENYEEFRNECMQYLDSLTKRKKFINPQDSFATNVMHFTKTMINNIQYTINHINLNLLHNLMQDIKKANKVYLYAHGDARSLCYNMQRELQIYDIQTIICDVDFNKDYLFFKNDLLIVLSTNGYSFHYNKRIIKRIREANVDKWLMTCNKNITLCQNQIVIPLLEEKYSEYIMKYIIDILLLELQN</sequence>
<dbReference type="InterPro" id="IPR036388">
    <property type="entry name" value="WH-like_DNA-bd_sf"/>
</dbReference>
<accession>A0A9D1XJT2</accession>
<evidence type="ECO:0000259" key="1">
    <source>
        <dbReference type="Pfam" id="PF01418"/>
    </source>
</evidence>
<dbReference type="GO" id="GO:0003677">
    <property type="term" value="F:DNA binding"/>
    <property type="evidence" value="ECO:0007669"/>
    <property type="project" value="InterPro"/>
</dbReference>
<comment type="caution">
    <text evidence="2">The sequence shown here is derived from an EMBL/GenBank/DDBJ whole genome shotgun (WGS) entry which is preliminary data.</text>
</comment>
<dbReference type="PANTHER" id="PTHR30514:SF21">
    <property type="entry name" value="RPIR-FAMILY TRANSCRIPTIONAL REGULATOR"/>
    <property type="match status" value="1"/>
</dbReference>
<dbReference type="PANTHER" id="PTHR30514">
    <property type="entry name" value="GLUCOKINASE"/>
    <property type="match status" value="1"/>
</dbReference>
<dbReference type="SUPFAM" id="SSF46689">
    <property type="entry name" value="Homeodomain-like"/>
    <property type="match status" value="1"/>
</dbReference>
<name>A0A9D1XJT2_9FIRM</name>
<dbReference type="AlphaFoldDB" id="A0A9D1XJT2"/>
<dbReference type="Gene3D" id="3.40.50.10490">
    <property type="entry name" value="Glucose-6-phosphate isomerase like protein, domain 1"/>
    <property type="match status" value="1"/>
</dbReference>
<reference evidence="2" key="1">
    <citation type="journal article" date="2021" name="PeerJ">
        <title>Extensive microbial diversity within the chicken gut microbiome revealed by metagenomics and culture.</title>
        <authorList>
            <person name="Gilroy R."/>
            <person name="Ravi A."/>
            <person name="Getino M."/>
            <person name="Pursley I."/>
            <person name="Horton D.L."/>
            <person name="Alikhan N.F."/>
            <person name="Baker D."/>
            <person name="Gharbi K."/>
            <person name="Hall N."/>
            <person name="Watson M."/>
            <person name="Adriaenssens E.M."/>
            <person name="Foster-Nyarko E."/>
            <person name="Jarju S."/>
            <person name="Secka A."/>
            <person name="Antonio M."/>
            <person name="Oren A."/>
            <person name="Chaudhuri R.R."/>
            <person name="La Ragione R."/>
            <person name="Hildebrand F."/>
            <person name="Pallen M.J."/>
        </authorList>
    </citation>
    <scope>NUCLEOTIDE SEQUENCE</scope>
    <source>
        <strain evidence="2">ChiGjej1B1-14440</strain>
    </source>
</reference>
<dbReference type="InterPro" id="IPR009057">
    <property type="entry name" value="Homeodomain-like_sf"/>
</dbReference>
<dbReference type="EMBL" id="DXET01000052">
    <property type="protein sequence ID" value="HIX80732.1"/>
    <property type="molecule type" value="Genomic_DNA"/>
</dbReference>
<organism evidence="2 3">
    <name type="scientific">Candidatus Erysipelatoclostridium merdavium</name>
    <dbReference type="NCBI Taxonomy" id="2838566"/>
    <lineage>
        <taxon>Bacteria</taxon>
        <taxon>Bacillati</taxon>
        <taxon>Bacillota</taxon>
        <taxon>Erysipelotrichia</taxon>
        <taxon>Erysipelotrichales</taxon>
        <taxon>Erysipelotrichales incertae sedis</taxon>
    </lineage>
</organism>
<dbReference type="GO" id="GO:1901135">
    <property type="term" value="P:carbohydrate derivative metabolic process"/>
    <property type="evidence" value="ECO:0007669"/>
    <property type="project" value="InterPro"/>
</dbReference>
<dbReference type="Proteomes" id="UP000886724">
    <property type="component" value="Unassembled WGS sequence"/>
</dbReference>
<dbReference type="SUPFAM" id="SSF53697">
    <property type="entry name" value="SIS domain"/>
    <property type="match status" value="1"/>
</dbReference>
<dbReference type="InterPro" id="IPR047640">
    <property type="entry name" value="RpiR-like"/>
</dbReference>
<protein>
    <submittedName>
        <fullName evidence="2">SIS domain-containing protein</fullName>
    </submittedName>
</protein>
<dbReference type="Pfam" id="PF01418">
    <property type="entry name" value="HTH_6"/>
    <property type="match status" value="1"/>
</dbReference>